<gene>
    <name evidence="1" type="ORF">H2252_04530</name>
</gene>
<dbReference type="EMBL" id="JACHUQ010000006">
    <property type="protein sequence ID" value="MBZ7974640.1"/>
    <property type="molecule type" value="Genomic_DNA"/>
</dbReference>
<dbReference type="Proteomes" id="UP001319828">
    <property type="component" value="Unassembled WGS sequence"/>
</dbReference>
<keyword evidence="2" id="KW-1185">Reference proteome</keyword>
<accession>A0ACC5W1Y7</accession>
<sequence length="162" mass="18931">MSACANSTFVESSIRTNNEGIFLQAHLNETFEILFQNPSKIKSELEFKLANRLRNLGLKQSNQNPTYKIYLNLVDMKKHSYAQRINTSARFFYDFDPLESQGEWLVENYYSMQLNIEVIKNGKAQKTSLIARTAYLANKEHCKVSLEDKILNQITSFFYFEF</sequence>
<name>A0ACC5W1Y7_9BACT</name>
<reference evidence="1" key="1">
    <citation type="submission" date="2020-07" db="EMBL/GenBank/DDBJ databases">
        <title>Campylobacter molothri sp. nov. isolated from wild birds.</title>
        <authorList>
            <person name="Miller W.G."/>
            <person name="Chapman M.H."/>
            <person name="Yee E."/>
            <person name="Lopes B.S."/>
            <person name="Forbes K.J."/>
        </authorList>
    </citation>
    <scope>NUCLEOTIDE SEQUENCE</scope>
    <source>
        <strain evidence="1">RM9754</strain>
    </source>
</reference>
<evidence type="ECO:0000313" key="2">
    <source>
        <dbReference type="Proteomes" id="UP001319828"/>
    </source>
</evidence>
<evidence type="ECO:0000313" key="1">
    <source>
        <dbReference type="EMBL" id="MBZ7974640.1"/>
    </source>
</evidence>
<organism evidence="1 2">
    <name type="scientific">Campylobacter molothri</name>
    <dbReference type="NCBI Taxonomy" id="1032242"/>
    <lineage>
        <taxon>Bacteria</taxon>
        <taxon>Pseudomonadati</taxon>
        <taxon>Campylobacterota</taxon>
        <taxon>Epsilonproteobacteria</taxon>
        <taxon>Campylobacterales</taxon>
        <taxon>Campylobacteraceae</taxon>
        <taxon>Campylobacter</taxon>
    </lineage>
</organism>
<proteinExistence type="predicted"/>
<protein>
    <submittedName>
        <fullName evidence="1">Uncharacterized protein</fullName>
    </submittedName>
</protein>
<comment type="caution">
    <text evidence="1">The sequence shown here is derived from an EMBL/GenBank/DDBJ whole genome shotgun (WGS) entry which is preliminary data.</text>
</comment>